<evidence type="ECO:0000313" key="3">
    <source>
        <dbReference type="EMBL" id="XDQ64316.1"/>
    </source>
</evidence>
<evidence type="ECO:0000259" key="2">
    <source>
        <dbReference type="PROSITE" id="PS51332"/>
    </source>
</evidence>
<dbReference type="GO" id="GO:0046872">
    <property type="term" value="F:metal ion binding"/>
    <property type="evidence" value="ECO:0007669"/>
    <property type="project" value="InterPro"/>
</dbReference>
<dbReference type="InterPro" id="IPR006158">
    <property type="entry name" value="Cobalamin-bd"/>
</dbReference>
<feature type="domain" description="B12-binding" evidence="2">
    <location>
        <begin position="14"/>
        <end position="152"/>
    </location>
</feature>
<name>A0AB39SBS1_9ACTN</name>
<dbReference type="GO" id="GO:0031419">
    <property type="term" value="F:cobalamin binding"/>
    <property type="evidence" value="ECO:0007669"/>
    <property type="project" value="InterPro"/>
</dbReference>
<sequence>MKPAEWAARHRSGPLDVVVTGLPSDAHTWNLVFIQLLLEDLGHKVVNLGPCVPEDEIVESCCKFQPDLLVVSSVNGHGFNDARPLIGAIRSRWELAGLPAVIGGKLGVGGDDQAEQAGELMAAGFDAVFQEGVGLAVFESFVGSLTGAASPALADPAPADSALASAGPAPRRTSRAGALTGKAKR</sequence>
<dbReference type="InterPro" id="IPR036724">
    <property type="entry name" value="Cobalamin-bd_sf"/>
</dbReference>
<dbReference type="Pfam" id="PF02310">
    <property type="entry name" value="B12-binding"/>
    <property type="match status" value="1"/>
</dbReference>
<dbReference type="AlphaFoldDB" id="A0AB39SBS1"/>
<dbReference type="SUPFAM" id="SSF52242">
    <property type="entry name" value="Cobalamin (vitamin B12)-binding domain"/>
    <property type="match status" value="1"/>
</dbReference>
<dbReference type="PROSITE" id="PS51332">
    <property type="entry name" value="B12_BINDING"/>
    <property type="match status" value="1"/>
</dbReference>
<dbReference type="EMBL" id="CP163440">
    <property type="protein sequence ID" value="XDQ64316.1"/>
    <property type="molecule type" value="Genomic_DNA"/>
</dbReference>
<accession>A0AB39SBS1</accession>
<dbReference type="RefSeq" id="WP_369260981.1">
    <property type="nucleotide sequence ID" value="NZ_CP163440.1"/>
</dbReference>
<reference evidence="3" key="1">
    <citation type="submission" date="2024-07" db="EMBL/GenBank/DDBJ databases">
        <authorList>
            <person name="Yu S.T."/>
        </authorList>
    </citation>
    <scope>NUCLEOTIDE SEQUENCE</scope>
    <source>
        <strain evidence="3">R35</strain>
    </source>
</reference>
<dbReference type="Gene3D" id="3.40.50.280">
    <property type="entry name" value="Cobalamin-binding domain"/>
    <property type="match status" value="1"/>
</dbReference>
<organism evidence="3">
    <name type="scientific">Streptomyces sp. R35</name>
    <dbReference type="NCBI Taxonomy" id="3238630"/>
    <lineage>
        <taxon>Bacteria</taxon>
        <taxon>Bacillati</taxon>
        <taxon>Actinomycetota</taxon>
        <taxon>Actinomycetes</taxon>
        <taxon>Kitasatosporales</taxon>
        <taxon>Streptomycetaceae</taxon>
        <taxon>Streptomyces</taxon>
    </lineage>
</organism>
<proteinExistence type="predicted"/>
<gene>
    <name evidence="3" type="ORF">AB5J50_27810</name>
</gene>
<feature type="region of interest" description="Disordered" evidence="1">
    <location>
        <begin position="152"/>
        <end position="185"/>
    </location>
</feature>
<feature type="compositionally biased region" description="Low complexity" evidence="1">
    <location>
        <begin position="152"/>
        <end position="170"/>
    </location>
</feature>
<evidence type="ECO:0000256" key="1">
    <source>
        <dbReference type="SAM" id="MobiDB-lite"/>
    </source>
</evidence>
<protein>
    <submittedName>
        <fullName evidence="3">Cobalamin B12-binding domain-containing protein</fullName>
    </submittedName>
</protein>